<dbReference type="SUPFAM" id="SSF48439">
    <property type="entry name" value="Protein prenylyltransferase"/>
    <property type="match status" value="1"/>
</dbReference>
<proteinExistence type="inferred from homology"/>
<keyword evidence="6" id="KW-1185">Reference proteome</keyword>
<dbReference type="VEuPathDB" id="FungiDB:LEMA_P046380.1"/>
<dbReference type="AlphaFoldDB" id="E5R4G4"/>
<evidence type="ECO:0000256" key="1">
    <source>
        <dbReference type="ARBA" id="ARBA00006734"/>
    </source>
</evidence>
<evidence type="ECO:0000256" key="4">
    <source>
        <dbReference type="ARBA" id="ARBA00022737"/>
    </source>
</evidence>
<accession>E5R4G4</accession>
<dbReference type="GeneID" id="13285013"/>
<dbReference type="InParanoid" id="E5R4G4"/>
<dbReference type="OMA" id="MLLFDCE"/>
<keyword evidence="4" id="KW-0677">Repeat</keyword>
<evidence type="ECO:0000256" key="2">
    <source>
        <dbReference type="ARBA" id="ARBA00022602"/>
    </source>
</evidence>
<dbReference type="EMBL" id="FP929083">
    <property type="protein sequence ID" value="CBX91932.1"/>
    <property type="molecule type" value="Genomic_DNA"/>
</dbReference>
<name>E5R4G4_LEPMJ</name>
<keyword evidence="2" id="KW-0637">Prenyltransferase</keyword>
<organism evidence="6">
    <name type="scientific">Leptosphaeria maculans (strain JN3 / isolate v23.1.3 / race Av1-4-5-6-7-8)</name>
    <name type="common">Blackleg fungus</name>
    <name type="synonym">Phoma lingam</name>
    <dbReference type="NCBI Taxonomy" id="985895"/>
    <lineage>
        <taxon>Eukaryota</taxon>
        <taxon>Fungi</taxon>
        <taxon>Dikarya</taxon>
        <taxon>Ascomycota</taxon>
        <taxon>Pezizomycotina</taxon>
        <taxon>Dothideomycetes</taxon>
        <taxon>Pleosporomycetidae</taxon>
        <taxon>Pleosporales</taxon>
        <taxon>Pleosporineae</taxon>
        <taxon>Leptosphaeriaceae</taxon>
        <taxon>Plenodomus</taxon>
        <taxon>Plenodomus lingam/Leptosphaeria maculans species complex</taxon>
    </lineage>
</organism>
<reference evidence="6" key="1">
    <citation type="journal article" date="2011" name="Nat. Commun.">
        <title>Effector diversification within compartments of the Leptosphaeria maculans genome affected by Repeat-Induced Point mutations.</title>
        <authorList>
            <person name="Rouxel T."/>
            <person name="Grandaubert J."/>
            <person name="Hane J.K."/>
            <person name="Hoede C."/>
            <person name="van de Wouw A.P."/>
            <person name="Couloux A."/>
            <person name="Dominguez V."/>
            <person name="Anthouard V."/>
            <person name="Bally P."/>
            <person name="Bourras S."/>
            <person name="Cozijnsen A.J."/>
            <person name="Ciuffetti L.M."/>
            <person name="Degrave A."/>
            <person name="Dilmaghani A."/>
            <person name="Duret L."/>
            <person name="Fudal I."/>
            <person name="Goodwin S.B."/>
            <person name="Gout L."/>
            <person name="Glaser N."/>
            <person name="Linglin J."/>
            <person name="Kema G.H.J."/>
            <person name="Lapalu N."/>
            <person name="Lawrence C.B."/>
            <person name="May K."/>
            <person name="Meyer M."/>
            <person name="Ollivier B."/>
            <person name="Poulain J."/>
            <person name="Schoch C.L."/>
            <person name="Simon A."/>
            <person name="Spatafora J.W."/>
            <person name="Stachowiak A."/>
            <person name="Turgeon B.G."/>
            <person name="Tyler B.M."/>
            <person name="Vincent D."/>
            <person name="Weissenbach J."/>
            <person name="Amselem J."/>
            <person name="Quesneville H."/>
            <person name="Oliver R.P."/>
            <person name="Wincker P."/>
            <person name="Balesdent M.-H."/>
            <person name="Howlett B.J."/>
        </authorList>
    </citation>
    <scope>NUCLEOTIDE SEQUENCE [LARGE SCALE GENOMIC DNA]</scope>
    <source>
        <strain evidence="6">JN3 / isolate v23.1.3 / race Av1-4-5-6-7-8</strain>
    </source>
</reference>
<sequence length="346" mass="40000">MTKVDNEKPSRETLQVLAYERISDFFQKHADDVCEVEILPPAIQPRDGVSLQDGLNLGIPKKALALAYLEARRRFFDSKGYNDYTSMALQATKIMLLFDPEHLTAANYRKHWLNRLKAETGSQFGSAFHTALRQEQKFLNTILTSPLHRQTKSPTLWYHRLWVMNPLSTIELGNADDSQCVDFWRAELATVCKSGERHPKNYYAWQYARRLKPRMVSAREEDFIDVLKEWCCRNPSDISGWTFLLVLLSGSENAKKVYDTLRDVMIYTIKLQAEQESLWFFIRTVAVQYITQEEYMELCVLIQGQGTGAGSNEAAFMAPDQNFGISRWSRLMTQFLHLRGDLVYPS</sequence>
<dbReference type="GO" id="GO:0005737">
    <property type="term" value="C:cytoplasm"/>
    <property type="evidence" value="ECO:0007669"/>
    <property type="project" value="TreeGrafter"/>
</dbReference>
<evidence type="ECO:0008006" key="7">
    <source>
        <dbReference type="Google" id="ProtNLM"/>
    </source>
</evidence>
<evidence type="ECO:0000313" key="6">
    <source>
        <dbReference type="Proteomes" id="UP000002668"/>
    </source>
</evidence>
<evidence type="ECO:0000256" key="3">
    <source>
        <dbReference type="ARBA" id="ARBA00022679"/>
    </source>
</evidence>
<dbReference type="STRING" id="985895.E5R4G4"/>
<dbReference type="Gene3D" id="1.25.40.120">
    <property type="entry name" value="Protein prenylyltransferase"/>
    <property type="match status" value="1"/>
</dbReference>
<dbReference type="Pfam" id="PF01239">
    <property type="entry name" value="PPTA"/>
    <property type="match status" value="1"/>
</dbReference>
<dbReference type="RefSeq" id="XP_003835297.1">
    <property type="nucleotide sequence ID" value="XM_003835249.1"/>
</dbReference>
<protein>
    <recommendedName>
        <fullName evidence="7">Protein prenyltransferase</fullName>
    </recommendedName>
</protein>
<dbReference type="OrthoDB" id="5358702at2759"/>
<keyword evidence="3" id="KW-0808">Transferase</keyword>
<gene>
    <name evidence="5" type="ORF">LEMA_P046380.1</name>
</gene>
<dbReference type="GO" id="GO:0008318">
    <property type="term" value="F:protein prenyltransferase activity"/>
    <property type="evidence" value="ECO:0007669"/>
    <property type="project" value="InterPro"/>
</dbReference>
<dbReference type="HOGENOM" id="CLU_044597_0_0_1"/>
<evidence type="ECO:0000313" key="5">
    <source>
        <dbReference type="EMBL" id="CBX91932.1"/>
    </source>
</evidence>
<dbReference type="PANTHER" id="PTHR11129:SF3">
    <property type="entry name" value="PROTEIN PRENYLTRANSFERASE ALPHA SUBUNIT REPEAT-CONTAINING PROTEIN 1"/>
    <property type="match status" value="1"/>
</dbReference>
<dbReference type="eggNOG" id="ENOG502S6DV">
    <property type="taxonomic scope" value="Eukaryota"/>
</dbReference>
<dbReference type="Proteomes" id="UP000002668">
    <property type="component" value="Genome"/>
</dbReference>
<dbReference type="InterPro" id="IPR002088">
    <property type="entry name" value="Prenyl_trans_a"/>
</dbReference>
<dbReference type="PANTHER" id="PTHR11129">
    <property type="entry name" value="PROTEIN FARNESYLTRANSFERASE ALPHA SUBUNIT/RAB GERANYLGERANYL TRANSFERASE ALPHA SUBUNIT"/>
    <property type="match status" value="1"/>
</dbReference>
<comment type="similarity">
    <text evidence="1">Belongs to the protein prenyltransferase subunit alpha family.</text>
</comment>